<proteinExistence type="predicted"/>
<dbReference type="InterPro" id="IPR027417">
    <property type="entry name" value="P-loop_NTPase"/>
</dbReference>
<dbReference type="PANTHER" id="PTHR47960">
    <property type="entry name" value="DEAD-BOX ATP-DEPENDENT RNA HELICASE 50"/>
    <property type="match status" value="1"/>
</dbReference>
<keyword evidence="5" id="KW-0067">ATP-binding</keyword>
<evidence type="ECO:0000256" key="6">
    <source>
        <dbReference type="PROSITE-ProRule" id="PRU00552"/>
    </source>
</evidence>
<sequence>MMTEHMSVNHHNNMLLHGGKQNNMLKMDMENGGGDQGWKSKLKIPAKDLRMKTSDVTDTKGNEFEEFCLKRELLMGIFEKGWEKPSPIQEASIPVALTGKDILARAKMVQGKLVLTQYLSWNKLTPRKIISKPSS</sequence>
<dbReference type="GO" id="GO:0016787">
    <property type="term" value="F:hydrolase activity"/>
    <property type="evidence" value="ECO:0007669"/>
    <property type="project" value="UniProtKB-KW"/>
</dbReference>
<name>A0A8D9A3U1_9HEMI</name>
<dbReference type="EMBL" id="HBUF01551546">
    <property type="protein sequence ID" value="CAG6759090.1"/>
    <property type="molecule type" value="Transcribed_RNA"/>
</dbReference>
<dbReference type="InterPro" id="IPR014014">
    <property type="entry name" value="RNA_helicase_DEAD_Q_motif"/>
</dbReference>
<reference evidence="8" key="1">
    <citation type="submission" date="2021-05" db="EMBL/GenBank/DDBJ databases">
        <authorList>
            <person name="Alioto T."/>
            <person name="Alioto T."/>
            <person name="Gomez Garrido J."/>
        </authorList>
    </citation>
    <scope>NUCLEOTIDE SEQUENCE</scope>
</reference>
<dbReference type="EC" id="3.6.4.13" evidence="1"/>
<keyword evidence="4 8" id="KW-0347">Helicase</keyword>
<feature type="short sequence motif" description="Q motif" evidence="6">
    <location>
        <begin position="62"/>
        <end position="90"/>
    </location>
</feature>
<evidence type="ECO:0000256" key="3">
    <source>
        <dbReference type="ARBA" id="ARBA00022801"/>
    </source>
</evidence>
<evidence type="ECO:0000259" key="7">
    <source>
        <dbReference type="PROSITE" id="PS51195"/>
    </source>
</evidence>
<keyword evidence="3" id="KW-0378">Hydrolase</keyword>
<dbReference type="AlphaFoldDB" id="A0A8D9A3U1"/>
<feature type="domain" description="DEAD-box RNA helicase Q" evidence="7">
    <location>
        <begin position="62"/>
        <end position="90"/>
    </location>
</feature>
<dbReference type="Gene3D" id="3.40.50.300">
    <property type="entry name" value="P-loop containing nucleotide triphosphate hydrolases"/>
    <property type="match status" value="1"/>
</dbReference>
<dbReference type="GO" id="GO:0003724">
    <property type="term" value="F:RNA helicase activity"/>
    <property type="evidence" value="ECO:0007669"/>
    <property type="project" value="UniProtKB-EC"/>
</dbReference>
<dbReference type="EMBL" id="HBUF01551544">
    <property type="protein sequence ID" value="CAG6759078.1"/>
    <property type="molecule type" value="Transcribed_RNA"/>
</dbReference>
<dbReference type="PROSITE" id="PS51195">
    <property type="entry name" value="Q_MOTIF"/>
    <property type="match status" value="1"/>
</dbReference>
<evidence type="ECO:0000313" key="8">
    <source>
        <dbReference type="EMBL" id="CAG6759078.1"/>
    </source>
</evidence>
<keyword evidence="2" id="KW-0547">Nucleotide-binding</keyword>
<dbReference type="GO" id="GO:0005524">
    <property type="term" value="F:ATP binding"/>
    <property type="evidence" value="ECO:0007669"/>
    <property type="project" value="UniProtKB-KW"/>
</dbReference>
<dbReference type="SUPFAM" id="SSF52540">
    <property type="entry name" value="P-loop containing nucleoside triphosphate hydrolases"/>
    <property type="match status" value="1"/>
</dbReference>
<accession>A0A8D9A3U1</accession>
<evidence type="ECO:0000256" key="5">
    <source>
        <dbReference type="ARBA" id="ARBA00022840"/>
    </source>
</evidence>
<evidence type="ECO:0000256" key="1">
    <source>
        <dbReference type="ARBA" id="ARBA00012552"/>
    </source>
</evidence>
<organism evidence="8">
    <name type="scientific">Cacopsylla melanoneura</name>
    <dbReference type="NCBI Taxonomy" id="428564"/>
    <lineage>
        <taxon>Eukaryota</taxon>
        <taxon>Metazoa</taxon>
        <taxon>Ecdysozoa</taxon>
        <taxon>Arthropoda</taxon>
        <taxon>Hexapoda</taxon>
        <taxon>Insecta</taxon>
        <taxon>Pterygota</taxon>
        <taxon>Neoptera</taxon>
        <taxon>Paraneoptera</taxon>
        <taxon>Hemiptera</taxon>
        <taxon>Sternorrhyncha</taxon>
        <taxon>Psylloidea</taxon>
        <taxon>Psyllidae</taxon>
        <taxon>Psyllinae</taxon>
        <taxon>Cacopsylla</taxon>
    </lineage>
</organism>
<evidence type="ECO:0000256" key="2">
    <source>
        <dbReference type="ARBA" id="ARBA00022741"/>
    </source>
</evidence>
<protein>
    <recommendedName>
        <fullName evidence="1">RNA helicase</fullName>
        <ecNumber evidence="1">3.6.4.13</ecNumber>
    </recommendedName>
</protein>
<evidence type="ECO:0000256" key="4">
    <source>
        <dbReference type="ARBA" id="ARBA00022806"/>
    </source>
</evidence>